<evidence type="ECO:0000256" key="4">
    <source>
        <dbReference type="ARBA" id="ARBA00022840"/>
    </source>
</evidence>
<comment type="subcellular location">
    <subcellularLocation>
        <location evidence="1">Secreted</location>
        <location evidence="1">Cell wall</location>
    </subcellularLocation>
</comment>
<dbReference type="SUPFAM" id="SSF53067">
    <property type="entry name" value="Actin-like ATPase domain"/>
    <property type="match status" value="1"/>
</dbReference>
<dbReference type="FunFam" id="3.30.30.30:FF:000001">
    <property type="entry name" value="heat shock 70 kDa protein-like"/>
    <property type="match status" value="1"/>
</dbReference>
<keyword evidence="5" id="KW-0007">Acetylation</keyword>
<keyword evidence="3" id="KW-0547">Nucleotide-binding</keyword>
<dbReference type="AlphaFoldDB" id="A0AAI9SUM6"/>
<dbReference type="PANTHER" id="PTHR19375">
    <property type="entry name" value="HEAT SHOCK PROTEIN 70KDA"/>
    <property type="match status" value="1"/>
</dbReference>
<dbReference type="GO" id="GO:0016020">
    <property type="term" value="C:membrane"/>
    <property type="evidence" value="ECO:0007669"/>
    <property type="project" value="UniProtKB-ARBA"/>
</dbReference>
<evidence type="ECO:0000313" key="7">
    <source>
        <dbReference type="Proteomes" id="UP001202479"/>
    </source>
</evidence>
<dbReference type="GeneID" id="73381592"/>
<dbReference type="InterPro" id="IPR018181">
    <property type="entry name" value="Heat_shock_70_CS"/>
</dbReference>
<keyword evidence="7" id="KW-1185">Reference proteome</keyword>
<keyword evidence="2" id="KW-0964">Secreted</keyword>
<dbReference type="Gene3D" id="3.30.420.40">
    <property type="match status" value="1"/>
</dbReference>
<name>A0AAI9SUM6_9ASCO</name>
<dbReference type="EMBL" id="JAHUZD010000132">
    <property type="protein sequence ID" value="KAI3403242.1"/>
    <property type="molecule type" value="Genomic_DNA"/>
</dbReference>
<dbReference type="InterPro" id="IPR043129">
    <property type="entry name" value="ATPase_NBD"/>
</dbReference>
<sequence>MSKAVGIDLGTTYSCVAHFANDRVEIIANDQGNRTTPSFVAFTDTERLIGDAAKNQAAMNPANTVFDAKRLIGRKFNDTEVQNDIKHFPFKIIDKGGKPNIQVEYKGETKVFTPEEISSMVLTKMKEIAEGYLGTKVNDAVVTVPAYFNDSQRQATKDAGL</sequence>
<dbReference type="PROSITE" id="PS00297">
    <property type="entry name" value="HSP70_1"/>
    <property type="match status" value="1"/>
</dbReference>
<evidence type="ECO:0000256" key="1">
    <source>
        <dbReference type="ARBA" id="ARBA00004191"/>
    </source>
</evidence>
<evidence type="ECO:0000256" key="5">
    <source>
        <dbReference type="ARBA" id="ARBA00022990"/>
    </source>
</evidence>
<accession>A0AAI9SUM6</accession>
<organism evidence="6 7">
    <name type="scientific">Candida oxycetoniae</name>
    <dbReference type="NCBI Taxonomy" id="497107"/>
    <lineage>
        <taxon>Eukaryota</taxon>
        <taxon>Fungi</taxon>
        <taxon>Dikarya</taxon>
        <taxon>Ascomycota</taxon>
        <taxon>Saccharomycotina</taxon>
        <taxon>Pichiomycetes</taxon>
        <taxon>Debaryomycetaceae</taxon>
        <taxon>Candida/Lodderomyces clade</taxon>
        <taxon>Candida</taxon>
    </lineage>
</organism>
<reference evidence="6" key="1">
    <citation type="journal article" date="2022" name="DNA Res.">
        <title>Genome analysis of five recently described species of the CUG-Ser clade uncovers Candida theae as a new hybrid lineage with pathogenic potential in the Candida parapsilosis species complex.</title>
        <authorList>
            <person name="Mixao V."/>
            <person name="Del Olmo V."/>
            <person name="Hegedusova E."/>
            <person name="Saus E."/>
            <person name="Pryszcz L."/>
            <person name="Cillingova A."/>
            <person name="Nosek J."/>
            <person name="Gabaldon T."/>
        </authorList>
    </citation>
    <scope>NUCLEOTIDE SEQUENCE</scope>
    <source>
        <strain evidence="6">CBS 10844</strain>
    </source>
</reference>
<evidence type="ECO:0000313" key="6">
    <source>
        <dbReference type="EMBL" id="KAI3403242.1"/>
    </source>
</evidence>
<dbReference type="InterPro" id="IPR013126">
    <property type="entry name" value="Hsp_70_fam"/>
</dbReference>
<dbReference type="FunFam" id="3.30.420.40:FF:000026">
    <property type="entry name" value="Heat shock protein 70"/>
    <property type="match status" value="1"/>
</dbReference>
<dbReference type="RefSeq" id="XP_049178989.1">
    <property type="nucleotide sequence ID" value="XM_049325367.1"/>
</dbReference>
<dbReference type="Gene3D" id="3.30.30.30">
    <property type="match status" value="1"/>
</dbReference>
<dbReference type="PRINTS" id="PR00301">
    <property type="entry name" value="HEATSHOCK70"/>
</dbReference>
<dbReference type="GO" id="GO:0140662">
    <property type="term" value="F:ATP-dependent protein folding chaperone"/>
    <property type="evidence" value="ECO:0007669"/>
    <property type="project" value="InterPro"/>
</dbReference>
<evidence type="ECO:0008006" key="8">
    <source>
        <dbReference type="Google" id="ProtNLM"/>
    </source>
</evidence>
<keyword evidence="4" id="KW-0067">ATP-binding</keyword>
<protein>
    <recommendedName>
        <fullName evidence="8">Heat shock protein 70</fullName>
    </recommendedName>
</protein>
<evidence type="ECO:0000256" key="2">
    <source>
        <dbReference type="ARBA" id="ARBA00022512"/>
    </source>
</evidence>
<feature type="non-terminal residue" evidence="6">
    <location>
        <position position="161"/>
    </location>
</feature>
<comment type="caution">
    <text evidence="6">The sequence shown here is derived from an EMBL/GenBank/DDBJ whole genome shotgun (WGS) entry which is preliminary data.</text>
</comment>
<evidence type="ECO:0000256" key="3">
    <source>
        <dbReference type="ARBA" id="ARBA00022741"/>
    </source>
</evidence>
<dbReference type="Proteomes" id="UP001202479">
    <property type="component" value="Unassembled WGS sequence"/>
</dbReference>
<dbReference type="GO" id="GO:0009277">
    <property type="term" value="C:fungal-type cell wall"/>
    <property type="evidence" value="ECO:0007669"/>
    <property type="project" value="UniProtKB-ARBA"/>
</dbReference>
<dbReference type="GO" id="GO:0005524">
    <property type="term" value="F:ATP binding"/>
    <property type="evidence" value="ECO:0007669"/>
    <property type="project" value="UniProtKB-KW"/>
</dbReference>
<proteinExistence type="predicted"/>
<keyword evidence="2" id="KW-0134">Cell wall</keyword>
<dbReference type="Pfam" id="PF00012">
    <property type="entry name" value="HSP70"/>
    <property type="match status" value="1"/>
</dbReference>
<gene>
    <name evidence="6" type="ORF">KGF56_003977</name>
</gene>